<dbReference type="AlphaFoldDB" id="A0A813W3J0"/>
<name>A0A813W3J0_ADIRI</name>
<keyword evidence="1" id="KW-1133">Transmembrane helix</keyword>
<organism evidence="2 3">
    <name type="scientific">Adineta ricciae</name>
    <name type="common">Rotifer</name>
    <dbReference type="NCBI Taxonomy" id="249248"/>
    <lineage>
        <taxon>Eukaryota</taxon>
        <taxon>Metazoa</taxon>
        <taxon>Spiralia</taxon>
        <taxon>Gnathifera</taxon>
        <taxon>Rotifera</taxon>
        <taxon>Eurotatoria</taxon>
        <taxon>Bdelloidea</taxon>
        <taxon>Adinetida</taxon>
        <taxon>Adinetidae</taxon>
        <taxon>Adineta</taxon>
    </lineage>
</organism>
<dbReference type="EMBL" id="CAJNOJ010000022">
    <property type="protein sequence ID" value="CAF0849471.1"/>
    <property type="molecule type" value="Genomic_DNA"/>
</dbReference>
<reference evidence="2" key="1">
    <citation type="submission" date="2021-02" db="EMBL/GenBank/DDBJ databases">
        <authorList>
            <person name="Nowell W R."/>
        </authorList>
    </citation>
    <scope>NUCLEOTIDE SEQUENCE</scope>
</reference>
<evidence type="ECO:0000256" key="1">
    <source>
        <dbReference type="SAM" id="Phobius"/>
    </source>
</evidence>
<accession>A0A813W3J0</accession>
<evidence type="ECO:0000313" key="2">
    <source>
        <dbReference type="EMBL" id="CAF0849471.1"/>
    </source>
</evidence>
<keyword evidence="1" id="KW-0812">Transmembrane</keyword>
<proteinExistence type="predicted"/>
<gene>
    <name evidence="2" type="ORF">EDS130_LOCUS7240</name>
</gene>
<comment type="caution">
    <text evidence="2">The sequence shown here is derived from an EMBL/GenBank/DDBJ whole genome shotgun (WGS) entry which is preliminary data.</text>
</comment>
<feature type="transmembrane region" description="Helical" evidence="1">
    <location>
        <begin position="103"/>
        <end position="120"/>
    </location>
</feature>
<evidence type="ECO:0000313" key="3">
    <source>
        <dbReference type="Proteomes" id="UP000663852"/>
    </source>
</evidence>
<sequence>MSTSYFVYRQSFQLHIVLIIWPIKSSQFSRTSRFIISFAHTLQMKRTLESCAVSRISCIRRSGPFEDVWPFLTLVIILSSGAFQFKIYFVFDFYIANRSKQIFIMHIAIVYATHMCNICVDLNE</sequence>
<keyword evidence="1" id="KW-0472">Membrane</keyword>
<feature type="transmembrane region" description="Helical" evidence="1">
    <location>
        <begin position="68"/>
        <end position="91"/>
    </location>
</feature>
<protein>
    <submittedName>
        <fullName evidence="2">Uncharacterized protein</fullName>
    </submittedName>
</protein>
<dbReference type="Proteomes" id="UP000663852">
    <property type="component" value="Unassembled WGS sequence"/>
</dbReference>